<evidence type="ECO:0000313" key="8">
    <source>
        <dbReference type="EMBL" id="RKP26324.1"/>
    </source>
</evidence>
<proteinExistence type="inferred from homology"/>
<comment type="similarity">
    <text evidence="1">Belongs to the alpha-carbonic anhydrase family.</text>
</comment>
<dbReference type="CDD" id="cd03124">
    <property type="entry name" value="alpha_CA_prokaryotic_like"/>
    <property type="match status" value="1"/>
</dbReference>
<name>A0A4P9Z1L1_9FUNG</name>
<evidence type="ECO:0000313" key="9">
    <source>
        <dbReference type="Proteomes" id="UP000278143"/>
    </source>
</evidence>
<evidence type="ECO:0000256" key="2">
    <source>
        <dbReference type="ARBA" id="ARBA00012925"/>
    </source>
</evidence>
<keyword evidence="4" id="KW-0862">Zinc</keyword>
<dbReference type="OrthoDB" id="429145at2759"/>
<reference evidence="9" key="1">
    <citation type="journal article" date="2018" name="Nat. Microbiol.">
        <title>Leveraging single-cell genomics to expand the fungal tree of life.</title>
        <authorList>
            <person name="Ahrendt S.R."/>
            <person name="Quandt C.A."/>
            <person name="Ciobanu D."/>
            <person name="Clum A."/>
            <person name="Salamov A."/>
            <person name="Andreopoulos B."/>
            <person name="Cheng J.F."/>
            <person name="Woyke T."/>
            <person name="Pelin A."/>
            <person name="Henrissat B."/>
            <person name="Reynolds N.K."/>
            <person name="Benny G.L."/>
            <person name="Smith M.E."/>
            <person name="James T.Y."/>
            <person name="Grigoriev I.V."/>
        </authorList>
    </citation>
    <scope>NUCLEOTIDE SEQUENCE [LARGE SCALE GENOMIC DNA]</scope>
    <source>
        <strain evidence="9">Benny S71-1</strain>
    </source>
</reference>
<evidence type="ECO:0000256" key="6">
    <source>
        <dbReference type="ARBA" id="ARBA00048348"/>
    </source>
</evidence>
<dbReference type="InterPro" id="IPR041891">
    <property type="entry name" value="Alpha_CA_prokaryot-like"/>
</dbReference>
<dbReference type="SMART" id="SM01057">
    <property type="entry name" value="Carb_anhydrase"/>
    <property type="match status" value="1"/>
</dbReference>
<evidence type="ECO:0000256" key="3">
    <source>
        <dbReference type="ARBA" id="ARBA00022723"/>
    </source>
</evidence>
<accession>A0A4P9Z1L1</accession>
<dbReference type="PANTHER" id="PTHR18952:SF265">
    <property type="entry name" value="CARBONIC ANHYDRASE"/>
    <property type="match status" value="1"/>
</dbReference>
<dbReference type="EMBL" id="KZ989453">
    <property type="protein sequence ID" value="RKP26324.1"/>
    <property type="molecule type" value="Genomic_DNA"/>
</dbReference>
<keyword evidence="3" id="KW-0479">Metal-binding</keyword>
<evidence type="ECO:0000256" key="1">
    <source>
        <dbReference type="ARBA" id="ARBA00010718"/>
    </source>
</evidence>
<dbReference type="AlphaFoldDB" id="A0A4P9Z1L1"/>
<evidence type="ECO:0000259" key="7">
    <source>
        <dbReference type="PROSITE" id="PS51144"/>
    </source>
</evidence>
<keyword evidence="5" id="KW-0456">Lyase</keyword>
<feature type="domain" description="Alpha-carbonic anhydrase" evidence="7">
    <location>
        <begin position="8"/>
        <end position="233"/>
    </location>
</feature>
<organism evidence="8 9">
    <name type="scientific">Syncephalis pseudoplumigaleata</name>
    <dbReference type="NCBI Taxonomy" id="1712513"/>
    <lineage>
        <taxon>Eukaryota</taxon>
        <taxon>Fungi</taxon>
        <taxon>Fungi incertae sedis</taxon>
        <taxon>Zoopagomycota</taxon>
        <taxon>Zoopagomycotina</taxon>
        <taxon>Zoopagomycetes</taxon>
        <taxon>Zoopagales</taxon>
        <taxon>Piptocephalidaceae</taxon>
        <taxon>Syncephalis</taxon>
    </lineage>
</organism>
<keyword evidence="9" id="KW-1185">Reference proteome</keyword>
<dbReference type="SUPFAM" id="SSF51069">
    <property type="entry name" value="Carbonic anhydrase"/>
    <property type="match status" value="1"/>
</dbReference>
<protein>
    <recommendedName>
        <fullName evidence="2">carbonic anhydrase</fullName>
        <ecNumber evidence="2">4.2.1.1</ecNumber>
    </recommendedName>
</protein>
<comment type="catalytic activity">
    <reaction evidence="6">
        <text>hydrogencarbonate + H(+) = CO2 + H2O</text>
        <dbReference type="Rhea" id="RHEA:10748"/>
        <dbReference type="ChEBI" id="CHEBI:15377"/>
        <dbReference type="ChEBI" id="CHEBI:15378"/>
        <dbReference type="ChEBI" id="CHEBI:16526"/>
        <dbReference type="ChEBI" id="CHEBI:17544"/>
        <dbReference type="EC" id="4.2.1.1"/>
    </reaction>
</comment>
<dbReference type="Proteomes" id="UP000278143">
    <property type="component" value="Unassembled WGS sequence"/>
</dbReference>
<gene>
    <name evidence="8" type="ORF">SYNPS1DRAFT_14354</name>
</gene>
<dbReference type="InterPro" id="IPR023561">
    <property type="entry name" value="Carbonic_anhydrase_a-class"/>
</dbReference>
<dbReference type="GO" id="GO:0008270">
    <property type="term" value="F:zinc ion binding"/>
    <property type="evidence" value="ECO:0007669"/>
    <property type="project" value="InterPro"/>
</dbReference>
<evidence type="ECO:0000256" key="4">
    <source>
        <dbReference type="ARBA" id="ARBA00022833"/>
    </source>
</evidence>
<dbReference type="PANTHER" id="PTHR18952">
    <property type="entry name" value="CARBONIC ANHYDRASE"/>
    <property type="match status" value="1"/>
</dbReference>
<dbReference type="Gene3D" id="3.10.200.10">
    <property type="entry name" value="Alpha carbonic anhydrase"/>
    <property type="match status" value="1"/>
</dbReference>
<dbReference type="InterPro" id="IPR001148">
    <property type="entry name" value="CA_dom"/>
</dbReference>
<sequence length="233" mass="25729">MTASLEAPSWGYEGAMGPAHWAKLSPKYHACGEGKHQSPINLQPSTARRYTGNTAPTLDLQRWTATTGPVSAVHNGHALQVDMPANAASLRYANTTYTMQQWHIHTPSEHRIDGRHYAGEIHWVSKSAEGQLLVVGAFFDAADKATEPNFLTPITAQPQERTSNVKLDWSGVRALATPQDYWTYSGSLTTPPCTEGVTWIVLNEPLKLSSEQVRRLVDTNNFNARYTMPTAKL</sequence>
<dbReference type="EC" id="4.2.1.1" evidence="2"/>
<dbReference type="Pfam" id="PF00194">
    <property type="entry name" value="Carb_anhydrase"/>
    <property type="match status" value="1"/>
</dbReference>
<dbReference type="InterPro" id="IPR036398">
    <property type="entry name" value="CA_dom_sf"/>
</dbReference>
<dbReference type="PROSITE" id="PS51144">
    <property type="entry name" value="ALPHA_CA_2"/>
    <property type="match status" value="1"/>
</dbReference>
<evidence type="ECO:0000256" key="5">
    <source>
        <dbReference type="ARBA" id="ARBA00023239"/>
    </source>
</evidence>
<dbReference type="GO" id="GO:0004089">
    <property type="term" value="F:carbonate dehydratase activity"/>
    <property type="evidence" value="ECO:0007669"/>
    <property type="project" value="UniProtKB-EC"/>
</dbReference>